<reference evidence="2" key="1">
    <citation type="submission" date="2023-11" db="EMBL/GenBank/DDBJ databases">
        <title>Genome assemblies of two species of porcelain crab, Petrolisthes cinctipes and Petrolisthes manimaculis (Anomura: Porcellanidae).</title>
        <authorList>
            <person name="Angst P."/>
        </authorList>
    </citation>
    <scope>NUCLEOTIDE SEQUENCE</scope>
    <source>
        <strain evidence="2">PB745_02</strain>
        <tissue evidence="2">Gill</tissue>
    </source>
</reference>
<accession>A0AAE1PAU5</accession>
<dbReference type="EMBL" id="JAWZYT010002502">
    <property type="protein sequence ID" value="KAK4303972.1"/>
    <property type="molecule type" value="Genomic_DNA"/>
</dbReference>
<keyword evidence="3" id="KW-1185">Reference proteome</keyword>
<dbReference type="Proteomes" id="UP001292094">
    <property type="component" value="Unassembled WGS sequence"/>
</dbReference>
<sequence>MSGKEMEARVGPMHQPQLSLPPPEEASPSIKVSLFISSITIPWLHGCRASVLGRPKSIIRGRGTAASPIKMTCEVKITADCTLTGRQVMSMNPQTNTEK</sequence>
<protein>
    <submittedName>
        <fullName evidence="2">Uncharacterized protein</fullName>
    </submittedName>
</protein>
<evidence type="ECO:0000256" key="1">
    <source>
        <dbReference type="SAM" id="MobiDB-lite"/>
    </source>
</evidence>
<comment type="caution">
    <text evidence="2">The sequence shown here is derived from an EMBL/GenBank/DDBJ whole genome shotgun (WGS) entry which is preliminary data.</text>
</comment>
<proteinExistence type="predicted"/>
<organism evidence="2 3">
    <name type="scientific">Petrolisthes manimaculis</name>
    <dbReference type="NCBI Taxonomy" id="1843537"/>
    <lineage>
        <taxon>Eukaryota</taxon>
        <taxon>Metazoa</taxon>
        <taxon>Ecdysozoa</taxon>
        <taxon>Arthropoda</taxon>
        <taxon>Crustacea</taxon>
        <taxon>Multicrustacea</taxon>
        <taxon>Malacostraca</taxon>
        <taxon>Eumalacostraca</taxon>
        <taxon>Eucarida</taxon>
        <taxon>Decapoda</taxon>
        <taxon>Pleocyemata</taxon>
        <taxon>Anomura</taxon>
        <taxon>Galatheoidea</taxon>
        <taxon>Porcellanidae</taxon>
        <taxon>Petrolisthes</taxon>
    </lineage>
</organism>
<dbReference type="AlphaFoldDB" id="A0AAE1PAU5"/>
<gene>
    <name evidence="2" type="ORF">Pmani_024055</name>
</gene>
<evidence type="ECO:0000313" key="3">
    <source>
        <dbReference type="Proteomes" id="UP001292094"/>
    </source>
</evidence>
<evidence type="ECO:0000313" key="2">
    <source>
        <dbReference type="EMBL" id="KAK4303972.1"/>
    </source>
</evidence>
<feature type="region of interest" description="Disordered" evidence="1">
    <location>
        <begin position="1"/>
        <end position="25"/>
    </location>
</feature>
<name>A0AAE1PAU5_9EUCA</name>